<comment type="caution">
    <text evidence="2">The sequence shown here is derived from an EMBL/GenBank/DDBJ whole genome shotgun (WGS) entry which is preliminary data.</text>
</comment>
<feature type="compositionally biased region" description="Polar residues" evidence="1">
    <location>
        <begin position="12"/>
        <end position="28"/>
    </location>
</feature>
<feature type="region of interest" description="Disordered" evidence="1">
    <location>
        <begin position="1"/>
        <end position="75"/>
    </location>
</feature>
<name>A0A3N6QJT9_BRACR</name>
<protein>
    <submittedName>
        <fullName evidence="2">Uncharacterized protein</fullName>
    </submittedName>
</protein>
<evidence type="ECO:0000256" key="1">
    <source>
        <dbReference type="SAM" id="MobiDB-lite"/>
    </source>
</evidence>
<sequence length="94" mass="10205">MLGRSKKRTTPSEKFQLQNSAQSSTSHATETTTGENEEGTIRPPGVKASKGHGKKKMASDGKDGKALSEFQKTEPLAEYEEAPKKKLITDLLSN</sequence>
<evidence type="ECO:0000313" key="3">
    <source>
        <dbReference type="Proteomes" id="UP000712281"/>
    </source>
</evidence>
<proteinExistence type="predicted"/>
<organism evidence="2 3">
    <name type="scientific">Brassica cretica</name>
    <name type="common">Mustard</name>
    <dbReference type="NCBI Taxonomy" id="69181"/>
    <lineage>
        <taxon>Eukaryota</taxon>
        <taxon>Viridiplantae</taxon>
        <taxon>Streptophyta</taxon>
        <taxon>Embryophyta</taxon>
        <taxon>Tracheophyta</taxon>
        <taxon>Spermatophyta</taxon>
        <taxon>Magnoliopsida</taxon>
        <taxon>eudicotyledons</taxon>
        <taxon>Gunneridae</taxon>
        <taxon>Pentapetalae</taxon>
        <taxon>rosids</taxon>
        <taxon>malvids</taxon>
        <taxon>Brassicales</taxon>
        <taxon>Brassicaceae</taxon>
        <taxon>Brassiceae</taxon>
        <taxon>Brassica</taxon>
    </lineage>
</organism>
<dbReference type="Proteomes" id="UP000712281">
    <property type="component" value="Unassembled WGS sequence"/>
</dbReference>
<feature type="compositionally biased region" description="Basic and acidic residues" evidence="1">
    <location>
        <begin position="57"/>
        <end position="66"/>
    </location>
</feature>
<dbReference type="AlphaFoldDB" id="A0A3N6QJT9"/>
<reference evidence="2" key="1">
    <citation type="submission" date="2019-12" db="EMBL/GenBank/DDBJ databases">
        <title>Genome sequencing and annotation of Brassica cretica.</title>
        <authorList>
            <person name="Studholme D.J."/>
            <person name="Sarris P.F."/>
        </authorList>
    </citation>
    <scope>NUCLEOTIDE SEQUENCE</scope>
    <source>
        <strain evidence="2">PFS-001/15</strain>
        <tissue evidence="2">Leaf</tissue>
    </source>
</reference>
<accession>A0A3N6QJT9</accession>
<dbReference type="EMBL" id="QGKW02001660">
    <property type="protein sequence ID" value="KAF2577193.1"/>
    <property type="molecule type" value="Genomic_DNA"/>
</dbReference>
<gene>
    <name evidence="2" type="ORF">F2Q68_00004637</name>
</gene>
<evidence type="ECO:0000313" key="2">
    <source>
        <dbReference type="EMBL" id="KAF2577193.1"/>
    </source>
</evidence>